<dbReference type="Gene3D" id="3.40.50.300">
    <property type="entry name" value="P-loop containing nucleotide triphosphate hydrolases"/>
    <property type="match status" value="1"/>
</dbReference>
<accession>A0A921U796</accession>
<evidence type="ECO:0000313" key="1">
    <source>
        <dbReference type="EMBL" id="KAG0521397.1"/>
    </source>
</evidence>
<comment type="caution">
    <text evidence="1">The sequence shown here is derived from an EMBL/GenBank/DDBJ whole genome shotgun (WGS) entry which is preliminary data.</text>
</comment>
<evidence type="ECO:0000313" key="2">
    <source>
        <dbReference type="Proteomes" id="UP000807115"/>
    </source>
</evidence>
<dbReference type="EMBL" id="CM027687">
    <property type="protein sequence ID" value="KAG0521397.1"/>
    <property type="molecule type" value="Genomic_DNA"/>
</dbReference>
<reference evidence="1" key="1">
    <citation type="journal article" date="2019" name="BMC Genomics">
        <title>A new reference genome for Sorghum bicolor reveals high levels of sequence similarity between sweet and grain genotypes: implications for the genetics of sugar metabolism.</title>
        <authorList>
            <person name="Cooper E.A."/>
            <person name="Brenton Z.W."/>
            <person name="Flinn B.S."/>
            <person name="Jenkins J."/>
            <person name="Shu S."/>
            <person name="Flowers D."/>
            <person name="Luo F."/>
            <person name="Wang Y."/>
            <person name="Xia P."/>
            <person name="Barry K."/>
            <person name="Daum C."/>
            <person name="Lipzen A."/>
            <person name="Yoshinaga Y."/>
            <person name="Schmutz J."/>
            <person name="Saski C."/>
            <person name="Vermerris W."/>
            <person name="Kresovich S."/>
        </authorList>
    </citation>
    <scope>NUCLEOTIDE SEQUENCE</scope>
</reference>
<name>A0A921U796_SORBI</name>
<proteinExistence type="predicted"/>
<reference evidence="1" key="2">
    <citation type="submission" date="2020-10" db="EMBL/GenBank/DDBJ databases">
        <authorList>
            <person name="Cooper E.A."/>
            <person name="Brenton Z.W."/>
            <person name="Flinn B.S."/>
            <person name="Jenkins J."/>
            <person name="Shu S."/>
            <person name="Flowers D."/>
            <person name="Luo F."/>
            <person name="Wang Y."/>
            <person name="Xia P."/>
            <person name="Barry K."/>
            <person name="Daum C."/>
            <person name="Lipzen A."/>
            <person name="Yoshinaga Y."/>
            <person name="Schmutz J."/>
            <person name="Saski C."/>
            <person name="Vermerris W."/>
            <person name="Kresovich S."/>
        </authorList>
    </citation>
    <scope>NUCLEOTIDE SEQUENCE</scope>
</reference>
<dbReference type="SUPFAM" id="SSF52540">
    <property type="entry name" value="P-loop containing nucleoside triphosphate hydrolases"/>
    <property type="match status" value="1"/>
</dbReference>
<dbReference type="AlphaFoldDB" id="A0A921U796"/>
<protein>
    <recommendedName>
        <fullName evidence="3">NB-ARC domain-containing protein</fullName>
    </recommendedName>
</protein>
<dbReference type="PANTHER" id="PTHR33377">
    <property type="entry name" value="OS10G0134700 PROTEIN-RELATED"/>
    <property type="match status" value="1"/>
</dbReference>
<gene>
    <name evidence="1" type="ORF">BDA96_08G156700</name>
</gene>
<organism evidence="1 2">
    <name type="scientific">Sorghum bicolor</name>
    <name type="common">Sorghum</name>
    <name type="synonym">Sorghum vulgare</name>
    <dbReference type="NCBI Taxonomy" id="4558"/>
    <lineage>
        <taxon>Eukaryota</taxon>
        <taxon>Viridiplantae</taxon>
        <taxon>Streptophyta</taxon>
        <taxon>Embryophyta</taxon>
        <taxon>Tracheophyta</taxon>
        <taxon>Spermatophyta</taxon>
        <taxon>Magnoliopsida</taxon>
        <taxon>Liliopsida</taxon>
        <taxon>Poales</taxon>
        <taxon>Poaceae</taxon>
        <taxon>PACMAD clade</taxon>
        <taxon>Panicoideae</taxon>
        <taxon>Andropogonodae</taxon>
        <taxon>Andropogoneae</taxon>
        <taxon>Sorghinae</taxon>
        <taxon>Sorghum</taxon>
    </lineage>
</organism>
<sequence length="484" mass="55172">MIDSNKMEIAFSAIFLDKLSKEKDTASLPLPFDEHLRHKLLRVRIIVEEAEGRQIRNQAMLQQLKVLRAAMYRGYYVLDTFKNQASSRKEENNGAVSHSFALSKFNPAKRIQLCVRGRSCQGGEKELHQVLQYLQMLIADLSEFVMFLNGCPPLLCRRPYSTYLVMEKCMFSRHVEMEHIINFLMQESCHGTSGNYLDVLPIVGPAKVGKSTLIQHACSDERVRTAFSQILFFTEEDLDETRFASVVRDDGRVLVIVEVNGDIHEDTWSSMCSTFKMRATTGAKIIICGRSNKITRFGTTQALKVEYLTQEAYWYFFKALAFGSADPEEEPRLAPMAMEIAKGLNGSFIAGNIMASMLRDNFSSKFWGMALSCTKEVSQRYNFIFGAHPVSPLQNRKLVQRLDGSNDYCLVFNDYQIVSAHDDEAPMITFQEVLSGSVEPQGKFDVVAWRSPIAPHYNYIFSCEIHKAPVLGFQKKRNLKRHYC</sequence>
<dbReference type="InterPro" id="IPR027417">
    <property type="entry name" value="P-loop_NTPase"/>
</dbReference>
<dbReference type="Proteomes" id="UP000807115">
    <property type="component" value="Chromosome 8"/>
</dbReference>
<dbReference type="GO" id="GO:0043531">
    <property type="term" value="F:ADP binding"/>
    <property type="evidence" value="ECO:0007669"/>
    <property type="project" value="InterPro"/>
</dbReference>
<evidence type="ECO:0008006" key="3">
    <source>
        <dbReference type="Google" id="ProtNLM"/>
    </source>
</evidence>
<dbReference type="PANTHER" id="PTHR33377:SF30">
    <property type="entry name" value="OS07G0117000 PROTEIN"/>
    <property type="match status" value="1"/>
</dbReference>